<protein>
    <submittedName>
        <fullName evidence="2">Uncharacterized protein</fullName>
    </submittedName>
</protein>
<sequence>MLATYINVVLLCHPLLALVTIQIPHPKLQNRQSKMQLFFFSFVSFLALRYACASPPQASVVNAMASCTGTADQPNPIASLYPSNATGTLNGTISVLPISLELARQLIPKEYGILEDAYRALLPSFPKGMYPVFMQATHDHEVQAFGFKIDDFSRVGLEFPFLDLLKDGHSSFKWAPSLMMSAGHEIGLKGARDYGIKVHDAVFDPTCEAYRHAYGGVDTFYGAESVESGAASFTSTACLTEEEPYPLEFFKNVTNQPVFADGKTCDNMIRLFNTSVTTDYGIEKVKVSVRTNLYPFTEEKVWEGSYGLRLDTAFIENNYLPCENFRGYTRVE</sequence>
<dbReference type="EMBL" id="ML977640">
    <property type="protein sequence ID" value="KAF1995351.1"/>
    <property type="molecule type" value="Genomic_DNA"/>
</dbReference>
<gene>
    <name evidence="2" type="ORF">P154DRAFT_500369</name>
</gene>
<feature type="chain" id="PRO_5025562366" evidence="1">
    <location>
        <begin position="18"/>
        <end position="332"/>
    </location>
</feature>
<proteinExistence type="predicted"/>
<keyword evidence="1" id="KW-0732">Signal</keyword>
<name>A0A6A5W5H5_9PLEO</name>
<organism evidence="2 3">
    <name type="scientific">Amniculicola lignicola CBS 123094</name>
    <dbReference type="NCBI Taxonomy" id="1392246"/>
    <lineage>
        <taxon>Eukaryota</taxon>
        <taxon>Fungi</taxon>
        <taxon>Dikarya</taxon>
        <taxon>Ascomycota</taxon>
        <taxon>Pezizomycotina</taxon>
        <taxon>Dothideomycetes</taxon>
        <taxon>Pleosporomycetidae</taxon>
        <taxon>Pleosporales</taxon>
        <taxon>Amniculicolaceae</taxon>
        <taxon>Amniculicola</taxon>
    </lineage>
</organism>
<dbReference type="AlphaFoldDB" id="A0A6A5W5H5"/>
<dbReference type="OrthoDB" id="265717at2759"/>
<reference evidence="2" key="1">
    <citation type="journal article" date="2020" name="Stud. Mycol.">
        <title>101 Dothideomycetes genomes: a test case for predicting lifestyles and emergence of pathogens.</title>
        <authorList>
            <person name="Haridas S."/>
            <person name="Albert R."/>
            <person name="Binder M."/>
            <person name="Bloem J."/>
            <person name="Labutti K."/>
            <person name="Salamov A."/>
            <person name="Andreopoulos B."/>
            <person name="Baker S."/>
            <person name="Barry K."/>
            <person name="Bills G."/>
            <person name="Bluhm B."/>
            <person name="Cannon C."/>
            <person name="Castanera R."/>
            <person name="Culley D."/>
            <person name="Daum C."/>
            <person name="Ezra D."/>
            <person name="Gonzalez J."/>
            <person name="Henrissat B."/>
            <person name="Kuo A."/>
            <person name="Liang C."/>
            <person name="Lipzen A."/>
            <person name="Lutzoni F."/>
            <person name="Magnuson J."/>
            <person name="Mondo S."/>
            <person name="Nolan M."/>
            <person name="Ohm R."/>
            <person name="Pangilinan J."/>
            <person name="Park H.-J."/>
            <person name="Ramirez L."/>
            <person name="Alfaro M."/>
            <person name="Sun H."/>
            <person name="Tritt A."/>
            <person name="Yoshinaga Y."/>
            <person name="Zwiers L.-H."/>
            <person name="Turgeon B."/>
            <person name="Goodwin S."/>
            <person name="Spatafora J."/>
            <person name="Crous P."/>
            <person name="Grigoriev I."/>
        </authorList>
    </citation>
    <scope>NUCLEOTIDE SEQUENCE</scope>
    <source>
        <strain evidence="2">CBS 123094</strain>
    </source>
</reference>
<feature type="signal peptide" evidence="1">
    <location>
        <begin position="1"/>
        <end position="17"/>
    </location>
</feature>
<evidence type="ECO:0000313" key="3">
    <source>
        <dbReference type="Proteomes" id="UP000799779"/>
    </source>
</evidence>
<keyword evidence="3" id="KW-1185">Reference proteome</keyword>
<evidence type="ECO:0000256" key="1">
    <source>
        <dbReference type="SAM" id="SignalP"/>
    </source>
</evidence>
<evidence type="ECO:0000313" key="2">
    <source>
        <dbReference type="EMBL" id="KAF1995351.1"/>
    </source>
</evidence>
<accession>A0A6A5W5H5</accession>
<dbReference type="Proteomes" id="UP000799779">
    <property type="component" value="Unassembled WGS sequence"/>
</dbReference>